<sequence>MSMVNDYIMFRLLMEDTDRKSHKRHSLHRNSLLPARNSISEAHGKLRSHVIISLPFIKFY</sequence>
<organism evidence="1 2">
    <name type="scientific">Heterorhabditis bacteriophora</name>
    <name type="common">Entomopathogenic nematode worm</name>
    <dbReference type="NCBI Taxonomy" id="37862"/>
    <lineage>
        <taxon>Eukaryota</taxon>
        <taxon>Metazoa</taxon>
        <taxon>Ecdysozoa</taxon>
        <taxon>Nematoda</taxon>
        <taxon>Chromadorea</taxon>
        <taxon>Rhabditida</taxon>
        <taxon>Rhabditina</taxon>
        <taxon>Rhabditomorpha</taxon>
        <taxon>Strongyloidea</taxon>
        <taxon>Heterorhabditidae</taxon>
        <taxon>Heterorhabditis</taxon>
    </lineage>
</organism>
<dbReference type="AlphaFoldDB" id="A0A1I7XSX6"/>
<name>A0A1I7XSX6_HETBA</name>
<keyword evidence="1" id="KW-1185">Reference proteome</keyword>
<dbReference type="WBParaSite" id="Hba_20925">
    <property type="protein sequence ID" value="Hba_20925"/>
    <property type="gene ID" value="Hba_20925"/>
</dbReference>
<proteinExistence type="predicted"/>
<dbReference type="Proteomes" id="UP000095283">
    <property type="component" value="Unplaced"/>
</dbReference>
<evidence type="ECO:0000313" key="2">
    <source>
        <dbReference type="WBParaSite" id="Hba_20925"/>
    </source>
</evidence>
<accession>A0A1I7XSX6</accession>
<protein>
    <submittedName>
        <fullName evidence="2">Uncharacterized protein</fullName>
    </submittedName>
</protein>
<reference evidence="2" key="1">
    <citation type="submission" date="2016-11" db="UniProtKB">
        <authorList>
            <consortium name="WormBaseParasite"/>
        </authorList>
    </citation>
    <scope>IDENTIFICATION</scope>
</reference>
<evidence type="ECO:0000313" key="1">
    <source>
        <dbReference type="Proteomes" id="UP000095283"/>
    </source>
</evidence>